<dbReference type="InterPro" id="IPR030678">
    <property type="entry name" value="Peptide/Ni-bd"/>
</dbReference>
<organism evidence="6">
    <name type="scientific">marine metagenome</name>
    <dbReference type="NCBI Taxonomy" id="408172"/>
    <lineage>
        <taxon>unclassified sequences</taxon>
        <taxon>metagenomes</taxon>
        <taxon>ecological metagenomes</taxon>
    </lineage>
</organism>
<evidence type="ECO:0000259" key="5">
    <source>
        <dbReference type="Pfam" id="PF00496"/>
    </source>
</evidence>
<evidence type="ECO:0000313" key="6">
    <source>
        <dbReference type="EMBL" id="SUZ93228.1"/>
    </source>
</evidence>
<dbReference type="GO" id="GO:0042597">
    <property type="term" value="C:periplasmic space"/>
    <property type="evidence" value="ECO:0007669"/>
    <property type="project" value="UniProtKB-ARBA"/>
</dbReference>
<dbReference type="PANTHER" id="PTHR30290">
    <property type="entry name" value="PERIPLASMIC BINDING COMPONENT OF ABC TRANSPORTER"/>
    <property type="match status" value="1"/>
</dbReference>
<dbReference type="EMBL" id="UINC01002129">
    <property type="protein sequence ID" value="SUZ93228.1"/>
    <property type="molecule type" value="Genomic_DNA"/>
</dbReference>
<dbReference type="Gene3D" id="3.90.76.10">
    <property type="entry name" value="Dipeptide-binding Protein, Domain 1"/>
    <property type="match status" value="1"/>
</dbReference>
<sequence>MSRKQPTGTHLFPVIWRIQVMKINWKKCFPLVGILFSAMLVLGTANAKDILLYGGNQDIDNIDPATGENYSINASLRSLYDAMFIYRGENIEPLLVESWTASDDAKVWTFKLHEEAVFHDGSPITAESVVYSFNRILEISGPPSWRWAGIADENTAQAVDTHTVRFTLTKPFAPFVGTLTQLFVVNPAIVEANRGDDFGQSYLKLHEAGSGPFTQGRWEIGNIYEFVAVDDYWAGWNNGKHVDGVLWIIQRDAATQKNSLLAGETHIADSPAGSDKDDIANAAGFHITEDVGFFINTLKMNNQGKYTSDVNLRKAIAHTMNYDALPTVLDVKVTVMPGPTPSNFLGYTEAEVPTYDLDKAREHLAKTPWPDGGITLDYVYVTQFPREEIPGLILLEGLSKIGITLNMKPMLWPDMVASCGSVDTGPDLINIYTLPSYLDPDANLYNQYHSGQWGSFNSCSFYKNEDVDAKLDKARVIGDMDQRLALYADAQRQIIADQPSVWMYTEDSLVGFNDCVKGYLYSPMYPITVLFQDLWMDGCN</sequence>
<dbReference type="InterPro" id="IPR039424">
    <property type="entry name" value="SBP_5"/>
</dbReference>
<keyword evidence="3" id="KW-0813">Transport</keyword>
<name>A0A381RQH2_9ZZZZ</name>
<protein>
    <recommendedName>
        <fullName evidence="5">Solute-binding protein family 5 domain-containing protein</fullName>
    </recommendedName>
</protein>
<evidence type="ECO:0000256" key="2">
    <source>
        <dbReference type="ARBA" id="ARBA00005695"/>
    </source>
</evidence>
<dbReference type="GO" id="GO:0015833">
    <property type="term" value="P:peptide transport"/>
    <property type="evidence" value="ECO:0007669"/>
    <property type="project" value="TreeGrafter"/>
</dbReference>
<dbReference type="Gene3D" id="3.40.190.10">
    <property type="entry name" value="Periplasmic binding protein-like II"/>
    <property type="match status" value="1"/>
</dbReference>
<dbReference type="PANTHER" id="PTHR30290:SF10">
    <property type="entry name" value="PERIPLASMIC OLIGOPEPTIDE-BINDING PROTEIN-RELATED"/>
    <property type="match status" value="1"/>
</dbReference>
<dbReference type="SUPFAM" id="SSF53850">
    <property type="entry name" value="Periplasmic binding protein-like II"/>
    <property type="match status" value="1"/>
</dbReference>
<accession>A0A381RQH2</accession>
<feature type="domain" description="Solute-binding protein family 5" evidence="5">
    <location>
        <begin position="91"/>
        <end position="454"/>
    </location>
</feature>
<evidence type="ECO:0000256" key="1">
    <source>
        <dbReference type="ARBA" id="ARBA00004196"/>
    </source>
</evidence>
<proteinExistence type="inferred from homology"/>
<evidence type="ECO:0000256" key="4">
    <source>
        <dbReference type="ARBA" id="ARBA00022729"/>
    </source>
</evidence>
<dbReference type="CDD" id="cd08512">
    <property type="entry name" value="PBP2_NikA_DppA_OppA_like_7"/>
    <property type="match status" value="1"/>
</dbReference>
<reference evidence="6" key="1">
    <citation type="submission" date="2018-05" db="EMBL/GenBank/DDBJ databases">
        <authorList>
            <person name="Lanie J.A."/>
            <person name="Ng W.-L."/>
            <person name="Kazmierczak K.M."/>
            <person name="Andrzejewski T.M."/>
            <person name="Davidsen T.M."/>
            <person name="Wayne K.J."/>
            <person name="Tettelin H."/>
            <person name="Glass J.I."/>
            <person name="Rusch D."/>
            <person name="Podicherti R."/>
            <person name="Tsui H.-C.T."/>
            <person name="Winkler M.E."/>
        </authorList>
    </citation>
    <scope>NUCLEOTIDE SEQUENCE</scope>
</reference>
<dbReference type="Pfam" id="PF00496">
    <property type="entry name" value="SBP_bac_5"/>
    <property type="match status" value="1"/>
</dbReference>
<comment type="subcellular location">
    <subcellularLocation>
        <location evidence="1">Cell envelope</location>
    </subcellularLocation>
</comment>
<dbReference type="GO" id="GO:0043190">
    <property type="term" value="C:ATP-binding cassette (ABC) transporter complex"/>
    <property type="evidence" value="ECO:0007669"/>
    <property type="project" value="InterPro"/>
</dbReference>
<dbReference type="Gene3D" id="3.10.105.10">
    <property type="entry name" value="Dipeptide-binding Protein, Domain 3"/>
    <property type="match status" value="1"/>
</dbReference>
<evidence type="ECO:0000256" key="3">
    <source>
        <dbReference type="ARBA" id="ARBA00022448"/>
    </source>
</evidence>
<dbReference type="GO" id="GO:1904680">
    <property type="term" value="F:peptide transmembrane transporter activity"/>
    <property type="evidence" value="ECO:0007669"/>
    <property type="project" value="TreeGrafter"/>
</dbReference>
<keyword evidence="4" id="KW-0732">Signal</keyword>
<dbReference type="GO" id="GO:0030313">
    <property type="term" value="C:cell envelope"/>
    <property type="evidence" value="ECO:0007669"/>
    <property type="project" value="UniProtKB-SubCell"/>
</dbReference>
<dbReference type="PIRSF" id="PIRSF002741">
    <property type="entry name" value="MppA"/>
    <property type="match status" value="1"/>
</dbReference>
<comment type="similarity">
    <text evidence="2">Belongs to the bacterial solute-binding protein 5 family.</text>
</comment>
<gene>
    <name evidence="6" type="ORF">METZ01_LOCUS46082</name>
</gene>
<dbReference type="InterPro" id="IPR000914">
    <property type="entry name" value="SBP_5_dom"/>
</dbReference>
<dbReference type="AlphaFoldDB" id="A0A381RQH2"/>